<dbReference type="InterPro" id="IPR027417">
    <property type="entry name" value="P-loop_NTPase"/>
</dbReference>
<evidence type="ECO:0000259" key="7">
    <source>
        <dbReference type="PROSITE" id="PS50893"/>
    </source>
</evidence>
<keyword evidence="5 8" id="KW-0067">ATP-binding</keyword>
<sequence length="285" mass="31574">MTNIGNSVKFVDSANDFHKINANETSVSIKDVTVSFKGSKGTFTAIKDINLEIKKGEIVALIGHSGCGKSTLMNTISGMVLPSKGEVIANGNPVKGPGPDRGIVFQNYSLLPWLTVYKNIYEAVDSVFKDKTSTEKHELVEENLKMVNLIQHKDKLPGQLSGGMKQRVAIARAFAINPSILLLDEPFGALDALTKGSMHIELLKLWNLDNRNKTIVMVTHDIEEAIFLSDRVVVMNNGPEATIKKIVDINLPRPRNKKDIAHDPEYIKVHDELLNLLFDKFSIED</sequence>
<dbReference type="InterPro" id="IPR005890">
    <property type="entry name" value="NO3_transporter_ATP-bd-like"/>
</dbReference>
<protein>
    <submittedName>
        <fullName evidence="8">Bicarbonate transport system ATP-binding protein/nitrate/nitrite transport system ATP-binding protein</fullName>
    </submittedName>
</protein>
<keyword evidence="6" id="KW-0472">Membrane</keyword>
<dbReference type="GO" id="GO:0015112">
    <property type="term" value="F:nitrate transmembrane transporter activity"/>
    <property type="evidence" value="ECO:0007669"/>
    <property type="project" value="InterPro"/>
</dbReference>
<dbReference type="SMART" id="SM00382">
    <property type="entry name" value="AAA"/>
    <property type="match status" value="1"/>
</dbReference>
<organism evidence="8 9">
    <name type="scientific">Arcicella aurantiaca</name>
    <dbReference type="NCBI Taxonomy" id="591202"/>
    <lineage>
        <taxon>Bacteria</taxon>
        <taxon>Pseudomonadati</taxon>
        <taxon>Bacteroidota</taxon>
        <taxon>Cytophagia</taxon>
        <taxon>Cytophagales</taxon>
        <taxon>Flectobacillaceae</taxon>
        <taxon>Arcicella</taxon>
    </lineage>
</organism>
<proteinExistence type="predicted"/>
<dbReference type="PANTHER" id="PTHR42788">
    <property type="entry name" value="TAURINE IMPORT ATP-BINDING PROTEIN-RELATED"/>
    <property type="match status" value="1"/>
</dbReference>
<evidence type="ECO:0000256" key="4">
    <source>
        <dbReference type="ARBA" id="ARBA00022741"/>
    </source>
</evidence>
<gene>
    <name evidence="8" type="ORF">LV89_00340</name>
</gene>
<dbReference type="InterPro" id="IPR050166">
    <property type="entry name" value="ABC_transporter_ATP-bind"/>
</dbReference>
<dbReference type="GO" id="GO:0016887">
    <property type="term" value="F:ATP hydrolysis activity"/>
    <property type="evidence" value="ECO:0007669"/>
    <property type="project" value="InterPro"/>
</dbReference>
<dbReference type="Pfam" id="PF00005">
    <property type="entry name" value="ABC_tran"/>
    <property type="match status" value="1"/>
</dbReference>
<evidence type="ECO:0000313" key="9">
    <source>
        <dbReference type="Proteomes" id="UP000245489"/>
    </source>
</evidence>
<dbReference type="Proteomes" id="UP000245489">
    <property type="component" value="Unassembled WGS sequence"/>
</dbReference>
<dbReference type="OrthoDB" id="9782239at2"/>
<evidence type="ECO:0000256" key="3">
    <source>
        <dbReference type="ARBA" id="ARBA00022475"/>
    </source>
</evidence>
<dbReference type="PROSITE" id="PS50893">
    <property type="entry name" value="ABC_TRANSPORTER_2"/>
    <property type="match status" value="1"/>
</dbReference>
<dbReference type="SUPFAM" id="SSF52540">
    <property type="entry name" value="P-loop containing nucleoside triphosphate hydrolases"/>
    <property type="match status" value="1"/>
</dbReference>
<dbReference type="PROSITE" id="PS00211">
    <property type="entry name" value="ABC_TRANSPORTER_1"/>
    <property type="match status" value="1"/>
</dbReference>
<evidence type="ECO:0000313" key="8">
    <source>
        <dbReference type="EMBL" id="PWK28788.1"/>
    </source>
</evidence>
<comment type="subcellular location">
    <subcellularLocation>
        <location evidence="1">Cell membrane</location>
        <topology evidence="1">Peripheral membrane protein</topology>
    </subcellularLocation>
</comment>
<dbReference type="RefSeq" id="WP_109741133.1">
    <property type="nucleotide sequence ID" value="NZ_QGGO01000002.1"/>
</dbReference>
<dbReference type="NCBIfam" id="TIGR01184">
    <property type="entry name" value="ntrCD"/>
    <property type="match status" value="1"/>
</dbReference>
<dbReference type="CDD" id="cd03293">
    <property type="entry name" value="ABC_NrtD_SsuB_transporters"/>
    <property type="match status" value="1"/>
</dbReference>
<comment type="caution">
    <text evidence="8">The sequence shown here is derived from an EMBL/GenBank/DDBJ whole genome shotgun (WGS) entry which is preliminary data.</text>
</comment>
<reference evidence="8 9" key="1">
    <citation type="submission" date="2018-05" db="EMBL/GenBank/DDBJ databases">
        <title>Genomic Encyclopedia of Archaeal and Bacterial Type Strains, Phase II (KMG-II): from individual species to whole genera.</title>
        <authorList>
            <person name="Goeker M."/>
        </authorList>
    </citation>
    <scope>NUCLEOTIDE SEQUENCE [LARGE SCALE GENOMIC DNA]</scope>
    <source>
        <strain evidence="8 9">DSM 22214</strain>
    </source>
</reference>
<dbReference type="GO" id="GO:0005524">
    <property type="term" value="F:ATP binding"/>
    <property type="evidence" value="ECO:0007669"/>
    <property type="project" value="UniProtKB-KW"/>
</dbReference>
<keyword evidence="3" id="KW-1003">Cell membrane</keyword>
<dbReference type="InterPro" id="IPR017871">
    <property type="entry name" value="ABC_transporter-like_CS"/>
</dbReference>
<keyword evidence="2" id="KW-0813">Transport</keyword>
<dbReference type="InterPro" id="IPR003439">
    <property type="entry name" value="ABC_transporter-like_ATP-bd"/>
</dbReference>
<dbReference type="PANTHER" id="PTHR42788:SF7">
    <property type="entry name" value="NITRATE ABC TRANSPORTER ATP-BINDING PROTEIN"/>
    <property type="match status" value="1"/>
</dbReference>
<dbReference type="InterPro" id="IPR003593">
    <property type="entry name" value="AAA+_ATPase"/>
</dbReference>
<evidence type="ECO:0000256" key="6">
    <source>
        <dbReference type="ARBA" id="ARBA00023136"/>
    </source>
</evidence>
<keyword evidence="4" id="KW-0547">Nucleotide-binding</keyword>
<evidence type="ECO:0000256" key="2">
    <source>
        <dbReference type="ARBA" id="ARBA00022448"/>
    </source>
</evidence>
<dbReference type="EMBL" id="QGGO01000002">
    <property type="protein sequence ID" value="PWK28788.1"/>
    <property type="molecule type" value="Genomic_DNA"/>
</dbReference>
<keyword evidence="9" id="KW-1185">Reference proteome</keyword>
<evidence type="ECO:0000256" key="5">
    <source>
        <dbReference type="ARBA" id="ARBA00022840"/>
    </source>
</evidence>
<name>A0A316EGA0_9BACT</name>
<evidence type="ECO:0000256" key="1">
    <source>
        <dbReference type="ARBA" id="ARBA00004202"/>
    </source>
</evidence>
<dbReference type="AlphaFoldDB" id="A0A316EGA0"/>
<dbReference type="GO" id="GO:0005886">
    <property type="term" value="C:plasma membrane"/>
    <property type="evidence" value="ECO:0007669"/>
    <property type="project" value="UniProtKB-SubCell"/>
</dbReference>
<dbReference type="Gene3D" id="3.40.50.300">
    <property type="entry name" value="P-loop containing nucleotide triphosphate hydrolases"/>
    <property type="match status" value="1"/>
</dbReference>
<accession>A0A316EGA0</accession>
<feature type="domain" description="ABC transporter" evidence="7">
    <location>
        <begin position="27"/>
        <end position="262"/>
    </location>
</feature>